<dbReference type="AlphaFoldDB" id="A0A2W5G3W0"/>
<feature type="chain" id="PRO_5016163361" description="Oxidoreductase molybdopterin-binding domain-containing protein" evidence="1">
    <location>
        <begin position="26"/>
        <end position="162"/>
    </location>
</feature>
<accession>A0A2W5G3W0</accession>
<evidence type="ECO:0000313" key="3">
    <source>
        <dbReference type="Proteomes" id="UP000249633"/>
    </source>
</evidence>
<keyword evidence="1" id="KW-0732">Signal</keyword>
<organism evidence="2 3">
    <name type="scientific">Roseateles depolymerans</name>
    <dbReference type="NCBI Taxonomy" id="76731"/>
    <lineage>
        <taxon>Bacteria</taxon>
        <taxon>Pseudomonadati</taxon>
        <taxon>Pseudomonadota</taxon>
        <taxon>Betaproteobacteria</taxon>
        <taxon>Burkholderiales</taxon>
        <taxon>Sphaerotilaceae</taxon>
        <taxon>Roseateles</taxon>
    </lineage>
</organism>
<dbReference type="EMBL" id="QFOD01000001">
    <property type="protein sequence ID" value="PZP36719.1"/>
    <property type="molecule type" value="Genomic_DNA"/>
</dbReference>
<evidence type="ECO:0000313" key="2">
    <source>
        <dbReference type="EMBL" id="PZP36719.1"/>
    </source>
</evidence>
<protein>
    <recommendedName>
        <fullName evidence="4">Oxidoreductase molybdopterin-binding domain-containing protein</fullName>
    </recommendedName>
</protein>
<gene>
    <name evidence="2" type="ORF">DI603_01800</name>
</gene>
<dbReference type="Proteomes" id="UP000249633">
    <property type="component" value="Unassembled WGS sequence"/>
</dbReference>
<evidence type="ECO:0000256" key="1">
    <source>
        <dbReference type="SAM" id="SignalP"/>
    </source>
</evidence>
<name>A0A2W5G3W0_9BURK</name>
<feature type="signal peptide" evidence="1">
    <location>
        <begin position="1"/>
        <end position="25"/>
    </location>
</feature>
<sequence length="162" mass="16903">MKFLRSFTTALLLLGALGTSLSAQAQLRLTRPDGQAVTLSAEQLAALPRETVRAEAHGQTLTVQATPLAAVLRAGGIAPPEKVHGAALRQVLLATAADGYAVSFAWGELDPALGGRQVYLVQNGAGAELKDGEGPLRLVVPADARPARWVRQLQGLTLISPP</sequence>
<dbReference type="Gene3D" id="3.90.420.10">
    <property type="entry name" value="Oxidoreductase, molybdopterin-binding domain"/>
    <property type="match status" value="1"/>
</dbReference>
<dbReference type="SUPFAM" id="SSF56524">
    <property type="entry name" value="Oxidoreductase molybdopterin-binding domain"/>
    <property type="match status" value="1"/>
</dbReference>
<proteinExistence type="predicted"/>
<evidence type="ECO:0008006" key="4">
    <source>
        <dbReference type="Google" id="ProtNLM"/>
    </source>
</evidence>
<reference evidence="2 3" key="1">
    <citation type="submission" date="2017-08" db="EMBL/GenBank/DDBJ databases">
        <title>Infants hospitalized years apart are colonized by the same room-sourced microbial strains.</title>
        <authorList>
            <person name="Brooks B."/>
            <person name="Olm M.R."/>
            <person name="Firek B.A."/>
            <person name="Baker R."/>
            <person name="Thomas B.C."/>
            <person name="Morowitz M.J."/>
            <person name="Banfield J.F."/>
        </authorList>
    </citation>
    <scope>NUCLEOTIDE SEQUENCE [LARGE SCALE GENOMIC DNA]</scope>
    <source>
        <strain evidence="2">S2_012_000_R2_81</strain>
    </source>
</reference>
<comment type="caution">
    <text evidence="2">The sequence shown here is derived from an EMBL/GenBank/DDBJ whole genome shotgun (WGS) entry which is preliminary data.</text>
</comment>
<dbReference type="InterPro" id="IPR036374">
    <property type="entry name" value="OxRdtase_Mopterin-bd_sf"/>
</dbReference>